<organism evidence="1 2">
    <name type="scientific">Candidatus Desulfatibia vada</name>
    <dbReference type="NCBI Taxonomy" id="2841696"/>
    <lineage>
        <taxon>Bacteria</taxon>
        <taxon>Pseudomonadati</taxon>
        <taxon>Thermodesulfobacteriota</taxon>
        <taxon>Desulfobacteria</taxon>
        <taxon>Desulfobacterales</taxon>
        <taxon>Desulfobacterales incertae sedis</taxon>
        <taxon>Candidatus Desulfatibia</taxon>
    </lineage>
</organism>
<gene>
    <name evidence="1" type="ORF">H8D96_07080</name>
</gene>
<comment type="caution">
    <text evidence="1">The sequence shown here is derived from an EMBL/GenBank/DDBJ whole genome shotgun (WGS) entry which is preliminary data.</text>
</comment>
<dbReference type="Proteomes" id="UP000605201">
    <property type="component" value="Unassembled WGS sequence"/>
</dbReference>
<proteinExistence type="predicted"/>
<reference evidence="1 2" key="1">
    <citation type="submission" date="2020-08" db="EMBL/GenBank/DDBJ databases">
        <title>Bridging the membrane lipid divide: bacteria of the FCB group superphylum have the potential to synthesize archaeal ether lipids.</title>
        <authorList>
            <person name="Villanueva L."/>
            <person name="Von Meijenfeldt F.A.B."/>
            <person name="Westbye A.B."/>
            <person name="Yadav S."/>
            <person name="Hopmans E.C."/>
            <person name="Dutilh B.E."/>
            <person name="Sinninghe Damste J.S."/>
        </authorList>
    </citation>
    <scope>NUCLEOTIDE SEQUENCE [LARGE SCALE GENOMIC DNA]</scope>
    <source>
        <strain evidence="1">NIOZ-UU17</strain>
    </source>
</reference>
<dbReference type="EMBL" id="JACNIG010000163">
    <property type="protein sequence ID" value="MBC8431668.1"/>
    <property type="molecule type" value="Genomic_DNA"/>
</dbReference>
<dbReference type="AlphaFoldDB" id="A0A8J6NT77"/>
<protein>
    <submittedName>
        <fullName evidence="1">Uncharacterized protein</fullName>
    </submittedName>
</protein>
<name>A0A8J6NT77_9BACT</name>
<sequence>MNLLHHIKRKRAKQKRKQPIRREVFNQICSLVREYDLQESFLSVLDKFEDNLSGENFTFNRVRLKTPLESSLFSLATKDEYALTMSIIGKVDNAYLKFANSPEEILLCGPLYRLNPALTNQKLMRYHFETLLLHERAKASREI</sequence>
<evidence type="ECO:0000313" key="2">
    <source>
        <dbReference type="Proteomes" id="UP000605201"/>
    </source>
</evidence>
<accession>A0A8J6NT77</accession>
<evidence type="ECO:0000313" key="1">
    <source>
        <dbReference type="EMBL" id="MBC8431668.1"/>
    </source>
</evidence>